<evidence type="ECO:0000259" key="7">
    <source>
        <dbReference type="PROSITE" id="PS50011"/>
    </source>
</evidence>
<feature type="region of interest" description="Disordered" evidence="6">
    <location>
        <begin position="366"/>
        <end position="393"/>
    </location>
</feature>
<feature type="region of interest" description="Disordered" evidence="6">
    <location>
        <begin position="436"/>
        <end position="455"/>
    </location>
</feature>
<dbReference type="InterPro" id="IPR017441">
    <property type="entry name" value="Protein_kinase_ATP_BS"/>
</dbReference>
<accession>A0ABW7APJ2</accession>
<keyword evidence="9" id="KW-1185">Reference proteome</keyword>
<evidence type="ECO:0000313" key="9">
    <source>
        <dbReference type="Proteomes" id="UP001603978"/>
    </source>
</evidence>
<evidence type="ECO:0000256" key="3">
    <source>
        <dbReference type="ARBA" id="ARBA00022777"/>
    </source>
</evidence>
<evidence type="ECO:0000256" key="4">
    <source>
        <dbReference type="ARBA" id="ARBA00022840"/>
    </source>
</evidence>
<dbReference type="InterPro" id="IPR000719">
    <property type="entry name" value="Prot_kinase_dom"/>
</dbReference>
<dbReference type="EMBL" id="JBICRM010000035">
    <property type="protein sequence ID" value="MFG1709291.1"/>
    <property type="molecule type" value="Genomic_DNA"/>
</dbReference>
<keyword evidence="4 5" id="KW-0067">ATP-binding</keyword>
<dbReference type="Pfam" id="PF00069">
    <property type="entry name" value="Pkinase"/>
    <property type="match status" value="1"/>
</dbReference>
<dbReference type="CDD" id="cd14014">
    <property type="entry name" value="STKc_PknB_like"/>
    <property type="match status" value="1"/>
</dbReference>
<dbReference type="PROSITE" id="PS00107">
    <property type="entry name" value="PROTEIN_KINASE_ATP"/>
    <property type="match status" value="1"/>
</dbReference>
<evidence type="ECO:0000256" key="2">
    <source>
        <dbReference type="ARBA" id="ARBA00022741"/>
    </source>
</evidence>
<gene>
    <name evidence="8" type="ORF">ACFLIM_39475</name>
</gene>
<reference evidence="8 9" key="1">
    <citation type="submission" date="2024-10" db="EMBL/GenBank/DDBJ databases">
        <authorList>
            <person name="Topkara A.R."/>
            <person name="Saygin H."/>
        </authorList>
    </citation>
    <scope>NUCLEOTIDE SEQUENCE [LARGE SCALE GENOMIC DNA]</scope>
    <source>
        <strain evidence="8 9">M3C6</strain>
    </source>
</reference>
<feature type="binding site" evidence="5">
    <location>
        <position position="42"/>
    </location>
    <ligand>
        <name>ATP</name>
        <dbReference type="ChEBI" id="CHEBI:30616"/>
    </ligand>
</feature>
<proteinExistence type="predicted"/>
<keyword evidence="1 8" id="KW-0808">Transferase</keyword>
<sequence length="455" mass="49023">MTQRASEYDRLGPYRLLRRLGEGGMGVVHLAVDPQGREVAVKVLRGEVVGDGVVRRRLSREIETLRRARSKYLAEVLDADVTGPRPYVVTRYVPGRTLDEVVKEEGPLDLPALIRVAHGVASALASVHAVGVIHRDLKPGNVLILDGEPVLIDFGIAQAVDATRLTHTGMFIGTPGYLAPEIIEGQEAGPEADIHAWAGTLLFAATGQPPFGKGTLAMVLNKIITGKADIGTAPAELRPLLKAAFQRNPAMRPMATELAEQTFRMLASPLEESQSAAPPQAQPSVSPHEPPDGPPQEQLHVALLRGPSDPWPTSRVSAEELRQLQRELGLDLPEGGHAMPLRGEGDNPTLRVRPDQAAYLKIGQNPQLASESPPPRLAAAFSSGAGSAPAPTRRSRWWRAFADGLSRVIMLYPPPRRAPHGRPAPERIVARMAAAYTALGDPPPSPRTEPDKDRP</sequence>
<dbReference type="Gene3D" id="3.30.200.20">
    <property type="entry name" value="Phosphorylase Kinase, domain 1"/>
    <property type="match status" value="1"/>
</dbReference>
<organism evidence="8 9">
    <name type="scientific">Nonomuraea marmarensis</name>
    <dbReference type="NCBI Taxonomy" id="3351344"/>
    <lineage>
        <taxon>Bacteria</taxon>
        <taxon>Bacillati</taxon>
        <taxon>Actinomycetota</taxon>
        <taxon>Actinomycetes</taxon>
        <taxon>Streptosporangiales</taxon>
        <taxon>Streptosporangiaceae</taxon>
        <taxon>Nonomuraea</taxon>
    </lineage>
</organism>
<evidence type="ECO:0000256" key="6">
    <source>
        <dbReference type="SAM" id="MobiDB-lite"/>
    </source>
</evidence>
<dbReference type="SUPFAM" id="SSF56112">
    <property type="entry name" value="Protein kinase-like (PK-like)"/>
    <property type="match status" value="1"/>
</dbReference>
<dbReference type="PANTHER" id="PTHR43289">
    <property type="entry name" value="MITOGEN-ACTIVATED PROTEIN KINASE KINASE KINASE 20-RELATED"/>
    <property type="match status" value="1"/>
</dbReference>
<comment type="caution">
    <text evidence="8">The sequence shown here is derived from an EMBL/GenBank/DDBJ whole genome shotgun (WGS) entry which is preliminary data.</text>
</comment>
<dbReference type="InterPro" id="IPR008271">
    <property type="entry name" value="Ser/Thr_kinase_AS"/>
</dbReference>
<feature type="region of interest" description="Disordered" evidence="6">
    <location>
        <begin position="269"/>
        <end position="298"/>
    </location>
</feature>
<dbReference type="GO" id="GO:0004674">
    <property type="term" value="F:protein serine/threonine kinase activity"/>
    <property type="evidence" value="ECO:0007669"/>
    <property type="project" value="UniProtKB-EC"/>
</dbReference>
<keyword evidence="2 5" id="KW-0547">Nucleotide-binding</keyword>
<evidence type="ECO:0000256" key="1">
    <source>
        <dbReference type="ARBA" id="ARBA00022679"/>
    </source>
</evidence>
<evidence type="ECO:0000313" key="8">
    <source>
        <dbReference type="EMBL" id="MFG1709291.1"/>
    </source>
</evidence>
<dbReference type="PROSITE" id="PS50011">
    <property type="entry name" value="PROTEIN_KINASE_DOM"/>
    <property type="match status" value="1"/>
</dbReference>
<evidence type="ECO:0000256" key="5">
    <source>
        <dbReference type="PROSITE-ProRule" id="PRU10141"/>
    </source>
</evidence>
<dbReference type="RefSeq" id="WP_393173927.1">
    <property type="nucleotide sequence ID" value="NZ_JBICRM010000035.1"/>
</dbReference>
<name>A0ABW7APJ2_9ACTN</name>
<feature type="compositionally biased region" description="Low complexity" evidence="6">
    <location>
        <begin position="273"/>
        <end position="284"/>
    </location>
</feature>
<dbReference type="InterPro" id="IPR011009">
    <property type="entry name" value="Kinase-like_dom_sf"/>
</dbReference>
<dbReference type="EC" id="2.7.11.1" evidence="8"/>
<feature type="domain" description="Protein kinase" evidence="7">
    <location>
        <begin position="14"/>
        <end position="264"/>
    </location>
</feature>
<protein>
    <submittedName>
        <fullName evidence="8">Serine/threonine-protein kinase</fullName>
        <ecNumber evidence="8">2.7.11.1</ecNumber>
    </submittedName>
</protein>
<feature type="compositionally biased region" description="Low complexity" evidence="6">
    <location>
        <begin position="378"/>
        <end position="391"/>
    </location>
</feature>
<dbReference type="PANTHER" id="PTHR43289:SF34">
    <property type="entry name" value="SERINE_THREONINE-PROTEIN KINASE YBDM-RELATED"/>
    <property type="match status" value="1"/>
</dbReference>
<dbReference type="SMART" id="SM00220">
    <property type="entry name" value="S_TKc"/>
    <property type="match status" value="1"/>
</dbReference>
<dbReference type="Gene3D" id="1.10.510.10">
    <property type="entry name" value="Transferase(Phosphotransferase) domain 1"/>
    <property type="match status" value="1"/>
</dbReference>
<dbReference type="PROSITE" id="PS00108">
    <property type="entry name" value="PROTEIN_KINASE_ST"/>
    <property type="match status" value="1"/>
</dbReference>
<dbReference type="Proteomes" id="UP001603978">
    <property type="component" value="Unassembled WGS sequence"/>
</dbReference>
<keyword evidence="3 8" id="KW-0418">Kinase</keyword>